<evidence type="ECO:0000256" key="5">
    <source>
        <dbReference type="ARBA" id="ARBA00022525"/>
    </source>
</evidence>
<dbReference type="InterPro" id="IPR017853">
    <property type="entry name" value="GH"/>
</dbReference>
<accession>A0A8H3HKH9</accession>
<keyword evidence="6 10" id="KW-0732">Signal</keyword>
<reference evidence="12" key="1">
    <citation type="submission" date="2021-01" db="EMBL/GenBank/DDBJ databases">
        <authorList>
            <person name="Kaushik A."/>
        </authorList>
    </citation>
    <scope>NUCLEOTIDE SEQUENCE</scope>
    <source>
        <strain evidence="12">Type strain: AG8-Rh-89/</strain>
    </source>
</reference>
<evidence type="ECO:0000313" key="13">
    <source>
        <dbReference type="Proteomes" id="UP000663850"/>
    </source>
</evidence>
<dbReference type="GO" id="GO:0030248">
    <property type="term" value="F:cellulose binding"/>
    <property type="evidence" value="ECO:0007669"/>
    <property type="project" value="InterPro"/>
</dbReference>
<comment type="caution">
    <text evidence="12">The sequence shown here is derived from an EMBL/GenBank/DDBJ whole genome shotgun (WGS) entry which is preliminary data.</text>
</comment>
<dbReference type="EMBL" id="CAJMWZ010006190">
    <property type="protein sequence ID" value="CAE6517785.1"/>
    <property type="molecule type" value="Genomic_DNA"/>
</dbReference>
<evidence type="ECO:0000256" key="2">
    <source>
        <dbReference type="ARBA" id="ARBA00004613"/>
    </source>
</evidence>
<proteinExistence type="inferred from homology"/>
<dbReference type="Gene3D" id="3.20.20.80">
    <property type="entry name" value="Glycosidases"/>
    <property type="match status" value="2"/>
</dbReference>
<dbReference type="InterPro" id="IPR045053">
    <property type="entry name" value="MAN-like"/>
</dbReference>
<dbReference type="InterPro" id="IPR000254">
    <property type="entry name" value="CBD"/>
</dbReference>
<comment type="subcellular location">
    <subcellularLocation>
        <location evidence="2">Secreted</location>
    </subcellularLocation>
</comment>
<keyword evidence="8 9" id="KW-0326">Glycosidase</keyword>
<feature type="signal peptide" evidence="10">
    <location>
        <begin position="1"/>
        <end position="19"/>
    </location>
</feature>
<dbReference type="GO" id="GO:0046355">
    <property type="term" value="P:mannan catabolic process"/>
    <property type="evidence" value="ECO:0007669"/>
    <property type="project" value="UniProtKB-ARBA"/>
</dbReference>
<evidence type="ECO:0000256" key="10">
    <source>
        <dbReference type="SAM" id="SignalP"/>
    </source>
</evidence>
<name>A0A8H3HKH9_9AGAM</name>
<feature type="domain" description="CBM1" evidence="11">
    <location>
        <begin position="18"/>
        <end position="54"/>
    </location>
</feature>
<sequence length="521" mass="55908">MKYALSAAGLAATIGTAVAVAEWGQCGGLTYTGPTTCDTGLTCFKQNDYYSQCVKATTTSATSAITTSRPVTTTTSAAISTTSSTPPPASTGYVKVSGQKFTLNGATFTAVGSNAYWIPQLSSTADMTTAFNDLKKAGFTTLRTWGFNEVTSPSGTYYQLWNGATSTINTGADGLARFDQVVAAAKAAGIHLIVALTNNWSDMTTAFNDLKKAGFTTLRTWGFNEVTSPSGTYYQLWSGTTSTINTGADGLARFDQVVAAAKAAGIRLIVALTNNWSDYGGMDVYVKQILNSSNHDLFYTDATVKAAFKRYIDAFVGRYKNEPTVMAWELANEPRCRGSTGTSTGTCTPATITAWAKEFSAYIKSLAPNQLVALGDEGFFNRPGSASYPYQGGEGIDFDENLKISTLDFGTAHAYPEHWGESANITLWGVQWIRDHATSQKAANKPVILEEFGVTEQYGRVNIYPTWWKEIVSSGLAGDLIWQAGSTLSFGNAHDDGYTIFPGETEYTLQTQYAAELKARG</sequence>
<comment type="catalytic activity">
    <reaction evidence="1">
        <text>Random hydrolysis of (1-&gt;4)-beta-D-mannosidic linkages in mannans, galactomannans and glucomannans.</text>
        <dbReference type="EC" id="3.2.1.78"/>
    </reaction>
</comment>
<evidence type="ECO:0000256" key="1">
    <source>
        <dbReference type="ARBA" id="ARBA00001678"/>
    </source>
</evidence>
<evidence type="ECO:0000313" key="12">
    <source>
        <dbReference type="EMBL" id="CAE6517785.1"/>
    </source>
</evidence>
<keyword evidence="5" id="KW-0964">Secreted</keyword>
<dbReference type="Proteomes" id="UP000663850">
    <property type="component" value="Unassembled WGS sequence"/>
</dbReference>
<dbReference type="SUPFAM" id="SSF51445">
    <property type="entry name" value="(Trans)glycosidases"/>
    <property type="match status" value="2"/>
</dbReference>
<evidence type="ECO:0000256" key="3">
    <source>
        <dbReference type="ARBA" id="ARBA00005641"/>
    </source>
</evidence>
<dbReference type="InterPro" id="IPR001547">
    <property type="entry name" value="Glyco_hydro_5"/>
</dbReference>
<dbReference type="Pfam" id="PF00734">
    <property type="entry name" value="CBM_1"/>
    <property type="match status" value="1"/>
</dbReference>
<evidence type="ECO:0000256" key="6">
    <source>
        <dbReference type="ARBA" id="ARBA00022729"/>
    </source>
</evidence>
<feature type="chain" id="PRO_5034633918" description="mannan endo-1,4-beta-mannosidase" evidence="10">
    <location>
        <begin position="20"/>
        <end position="521"/>
    </location>
</feature>
<dbReference type="EC" id="3.2.1.78" evidence="4"/>
<gene>
    <name evidence="12" type="ORF">RDB_LOCUS114396</name>
</gene>
<organism evidence="12 13">
    <name type="scientific">Rhizoctonia solani</name>
    <dbReference type="NCBI Taxonomy" id="456999"/>
    <lineage>
        <taxon>Eukaryota</taxon>
        <taxon>Fungi</taxon>
        <taxon>Dikarya</taxon>
        <taxon>Basidiomycota</taxon>
        <taxon>Agaricomycotina</taxon>
        <taxon>Agaricomycetes</taxon>
        <taxon>Cantharellales</taxon>
        <taxon>Ceratobasidiaceae</taxon>
        <taxon>Rhizoctonia</taxon>
    </lineage>
</organism>
<dbReference type="GO" id="GO:0005576">
    <property type="term" value="C:extracellular region"/>
    <property type="evidence" value="ECO:0007669"/>
    <property type="project" value="UniProtKB-SubCell"/>
</dbReference>
<dbReference type="PROSITE" id="PS00562">
    <property type="entry name" value="CBM1_1"/>
    <property type="match status" value="1"/>
</dbReference>
<comment type="similarity">
    <text evidence="3 9">Belongs to the glycosyl hydrolase 5 (cellulase A) family.</text>
</comment>
<dbReference type="Pfam" id="PF00150">
    <property type="entry name" value="Cellulase"/>
    <property type="match status" value="2"/>
</dbReference>
<evidence type="ECO:0000256" key="9">
    <source>
        <dbReference type="RuleBase" id="RU361153"/>
    </source>
</evidence>
<dbReference type="InterPro" id="IPR035971">
    <property type="entry name" value="CBD_sf"/>
</dbReference>
<evidence type="ECO:0000256" key="4">
    <source>
        <dbReference type="ARBA" id="ARBA00012706"/>
    </source>
</evidence>
<dbReference type="PANTHER" id="PTHR31451">
    <property type="match status" value="1"/>
</dbReference>
<dbReference type="GO" id="GO:0016985">
    <property type="term" value="F:mannan endo-1,4-beta-mannosidase activity"/>
    <property type="evidence" value="ECO:0007669"/>
    <property type="project" value="UniProtKB-EC"/>
</dbReference>
<dbReference type="PANTHER" id="PTHR31451:SF39">
    <property type="entry name" value="MANNAN ENDO-1,4-BETA-MANNOSIDASE 1"/>
    <property type="match status" value="1"/>
</dbReference>
<dbReference type="PROSITE" id="PS51164">
    <property type="entry name" value="CBM1_2"/>
    <property type="match status" value="1"/>
</dbReference>
<evidence type="ECO:0000259" key="11">
    <source>
        <dbReference type="PROSITE" id="PS51164"/>
    </source>
</evidence>
<dbReference type="AlphaFoldDB" id="A0A8H3HKH9"/>
<keyword evidence="7 9" id="KW-0378">Hydrolase</keyword>
<protein>
    <recommendedName>
        <fullName evidence="4">mannan endo-1,4-beta-mannosidase</fullName>
        <ecNumber evidence="4">3.2.1.78</ecNumber>
    </recommendedName>
</protein>
<dbReference type="SMART" id="SM00236">
    <property type="entry name" value="fCBD"/>
    <property type="match status" value="1"/>
</dbReference>
<dbReference type="SUPFAM" id="SSF57180">
    <property type="entry name" value="Cellulose-binding domain"/>
    <property type="match status" value="1"/>
</dbReference>
<evidence type="ECO:0000256" key="8">
    <source>
        <dbReference type="ARBA" id="ARBA00023295"/>
    </source>
</evidence>
<evidence type="ECO:0000256" key="7">
    <source>
        <dbReference type="ARBA" id="ARBA00022801"/>
    </source>
</evidence>